<reference evidence="3" key="1">
    <citation type="journal article" date="2021" name="IMA Fungus">
        <title>Genomic characterization of three marine fungi, including Emericellopsis atlantica sp. nov. with signatures of a generalist lifestyle and marine biomass degradation.</title>
        <authorList>
            <person name="Hagestad O.C."/>
            <person name="Hou L."/>
            <person name="Andersen J.H."/>
            <person name="Hansen E.H."/>
            <person name="Altermark B."/>
            <person name="Li C."/>
            <person name="Kuhnert E."/>
            <person name="Cox R.J."/>
            <person name="Crous P.W."/>
            <person name="Spatafora J.W."/>
            <person name="Lail K."/>
            <person name="Amirebrahimi M."/>
            <person name="Lipzen A."/>
            <person name="Pangilinan J."/>
            <person name="Andreopoulos W."/>
            <person name="Hayes R.D."/>
            <person name="Ng V."/>
            <person name="Grigoriev I.V."/>
            <person name="Jackson S.A."/>
            <person name="Sutton T.D.S."/>
            <person name="Dobson A.D.W."/>
            <person name="Rama T."/>
        </authorList>
    </citation>
    <scope>NUCLEOTIDE SEQUENCE</scope>
    <source>
        <strain evidence="3">TRa018bII</strain>
    </source>
</reference>
<dbReference type="PANTHER" id="PTHR40640">
    <property type="entry name" value="ANCHORED GLYCOPROTEIN, PUTATIVE (AFU_ORTHOLOGUE AFUA_8G04860)-RELATED"/>
    <property type="match status" value="1"/>
</dbReference>
<dbReference type="AlphaFoldDB" id="A0A9P7YA43"/>
<feature type="region of interest" description="Disordered" evidence="1">
    <location>
        <begin position="167"/>
        <end position="187"/>
    </location>
</feature>
<evidence type="ECO:0000313" key="4">
    <source>
        <dbReference type="Proteomes" id="UP000824998"/>
    </source>
</evidence>
<dbReference type="OrthoDB" id="4991875at2759"/>
<proteinExistence type="predicted"/>
<dbReference type="Proteomes" id="UP000824998">
    <property type="component" value="Unassembled WGS sequence"/>
</dbReference>
<evidence type="ECO:0000256" key="2">
    <source>
        <dbReference type="SAM" id="SignalP"/>
    </source>
</evidence>
<sequence>MKPNFFVQMFKTTLASLSLLSVASTQSTVSLFVTGADEQSIVASIITSDATATTYSLACGAATGSSADCPIPISFTFTQGPSTIAYNTAFEVEEDGLTASETMDFGCKITSTKTAACSVTLLMNLGSSVASSRVTTTTITDVDSYLTPVTIVGKTIESAGDAAAFTTGTGSSSALATKTGSSGTTAVTGTGVTSSGSAMASAATAASGSGPPASSMSTAGMAMNTGNARWVAGGAAAALALAAL</sequence>
<gene>
    <name evidence="3" type="ORF">BJ875DRAFT_445973</name>
</gene>
<feature type="chain" id="PRO_5040439824" description="GPI anchored cell wall protein" evidence="2">
    <location>
        <begin position="26"/>
        <end position="244"/>
    </location>
</feature>
<feature type="signal peptide" evidence="2">
    <location>
        <begin position="1"/>
        <end position="25"/>
    </location>
</feature>
<name>A0A9P7YA43_9HELO</name>
<accession>A0A9P7YA43</accession>
<organism evidence="3 4">
    <name type="scientific">Amylocarpus encephaloides</name>
    <dbReference type="NCBI Taxonomy" id="45428"/>
    <lineage>
        <taxon>Eukaryota</taxon>
        <taxon>Fungi</taxon>
        <taxon>Dikarya</taxon>
        <taxon>Ascomycota</taxon>
        <taxon>Pezizomycotina</taxon>
        <taxon>Leotiomycetes</taxon>
        <taxon>Helotiales</taxon>
        <taxon>Helotiales incertae sedis</taxon>
        <taxon>Amylocarpus</taxon>
    </lineage>
</organism>
<evidence type="ECO:0000313" key="3">
    <source>
        <dbReference type="EMBL" id="KAG9229412.1"/>
    </source>
</evidence>
<keyword evidence="2" id="KW-0732">Signal</keyword>
<comment type="caution">
    <text evidence="3">The sequence shown here is derived from an EMBL/GenBank/DDBJ whole genome shotgun (WGS) entry which is preliminary data.</text>
</comment>
<evidence type="ECO:0000256" key="1">
    <source>
        <dbReference type="SAM" id="MobiDB-lite"/>
    </source>
</evidence>
<protein>
    <recommendedName>
        <fullName evidence="5">GPI anchored cell wall protein</fullName>
    </recommendedName>
</protein>
<keyword evidence="4" id="KW-1185">Reference proteome</keyword>
<evidence type="ECO:0008006" key="5">
    <source>
        <dbReference type="Google" id="ProtNLM"/>
    </source>
</evidence>
<dbReference type="PANTHER" id="PTHR40640:SF1">
    <property type="entry name" value="ANCHORED GLYCOPROTEIN, PUTATIVE (AFU_ORTHOLOGUE AFUA_8G04860)-RELATED"/>
    <property type="match status" value="1"/>
</dbReference>
<dbReference type="EMBL" id="MU251771">
    <property type="protein sequence ID" value="KAG9229412.1"/>
    <property type="molecule type" value="Genomic_DNA"/>
</dbReference>